<dbReference type="Gene3D" id="1.20.140.20">
    <property type="entry name" value="Alpha-ketoacid/pyruvate dehydrogenase kinase, N-terminal domain"/>
    <property type="match status" value="1"/>
</dbReference>
<evidence type="ECO:0000313" key="11">
    <source>
        <dbReference type="EMBL" id="GBF98531.1"/>
    </source>
</evidence>
<evidence type="ECO:0000259" key="10">
    <source>
        <dbReference type="SMART" id="SM00387"/>
    </source>
</evidence>
<dbReference type="STRING" id="307507.A0A2V0PFA8"/>
<accession>A0A2V0PFA8</accession>
<evidence type="ECO:0000256" key="5">
    <source>
        <dbReference type="ARBA" id="ARBA00022777"/>
    </source>
</evidence>
<evidence type="ECO:0000256" key="6">
    <source>
        <dbReference type="ARBA" id="ARBA00022840"/>
    </source>
</evidence>
<dbReference type="OrthoDB" id="407390at2759"/>
<sequence>MSAPQRLAQRAAVALAAGRGGPAPLAASAATAAAGRSSSGSRGVWTEPPKDSESARVDSFYNTTVETYAQLPITQLSLQRLLEGGRSAALDAGYVTANAREVQRELPRRLARRLLDLQLLPHLVVTNPHVNRVYKSYHHAFEVLRQLPPVASPADNASFCVLLRRLVDEHAPMLDSLAAGLREAKARALVGPALQLDGFFDSMLRSRITRRVLAEQHLAVSGGGGGVVDSALSVAGAAEFAGQRAAMLCAEVFGTAPDVRVTGDIAAVLPYIPSHLDYILYEVLKNAMRATVERHAAARLPPVQIRVCAGASALTVRISDQGGGIPEDIAPQVWGYGFTTSDLCPLGSGGGGASSGGSGSGGDGGSGADPGGGGAGVAAAAKGGSNGGGYGVQLAAASEAPRQRYKLAGLGFGLPLSRLYARYFGGELALQNMPGFGVDAYITLRDLEGLRGSWSERDQL</sequence>
<feature type="region of interest" description="Disordered" evidence="9">
    <location>
        <begin position="19"/>
        <end position="55"/>
    </location>
</feature>
<dbReference type="Pfam" id="PF10436">
    <property type="entry name" value="BCDHK_Adom3"/>
    <property type="match status" value="1"/>
</dbReference>
<proteinExistence type="inferred from homology"/>
<dbReference type="GO" id="GO:0005524">
    <property type="term" value="F:ATP binding"/>
    <property type="evidence" value="ECO:0007669"/>
    <property type="project" value="UniProtKB-UniRule"/>
</dbReference>
<dbReference type="InterPro" id="IPR018955">
    <property type="entry name" value="BCDHK/PDK_N"/>
</dbReference>
<dbReference type="InterPro" id="IPR003594">
    <property type="entry name" value="HATPase_dom"/>
</dbReference>
<evidence type="ECO:0000256" key="7">
    <source>
        <dbReference type="ARBA" id="ARBA00023128"/>
    </source>
</evidence>
<dbReference type="EMBL" id="BDRX01000128">
    <property type="protein sequence ID" value="GBF98531.1"/>
    <property type="molecule type" value="Genomic_DNA"/>
</dbReference>
<dbReference type="SMART" id="SM00387">
    <property type="entry name" value="HATPase_c"/>
    <property type="match status" value="1"/>
</dbReference>
<evidence type="ECO:0000256" key="9">
    <source>
        <dbReference type="SAM" id="MobiDB-lite"/>
    </source>
</evidence>
<dbReference type="AlphaFoldDB" id="A0A2V0PFA8"/>
<dbReference type="InterPro" id="IPR036784">
    <property type="entry name" value="AK/P_DHK_N_sf"/>
</dbReference>
<dbReference type="SUPFAM" id="SSF69012">
    <property type="entry name" value="alpha-ketoacid dehydrogenase kinase, N-terminal domain"/>
    <property type="match status" value="1"/>
</dbReference>
<dbReference type="Proteomes" id="UP000247498">
    <property type="component" value="Unassembled WGS sequence"/>
</dbReference>
<dbReference type="Gene3D" id="3.30.565.10">
    <property type="entry name" value="Histidine kinase-like ATPase, C-terminal domain"/>
    <property type="match status" value="1"/>
</dbReference>
<dbReference type="InterPro" id="IPR039028">
    <property type="entry name" value="BCKD/PDK"/>
</dbReference>
<feature type="compositionally biased region" description="Low complexity" evidence="9">
    <location>
        <begin position="19"/>
        <end position="42"/>
    </location>
</feature>
<dbReference type="PANTHER" id="PTHR11947:SF20">
    <property type="entry name" value="[3-METHYL-2-OXOBUTANOATE DEHYDROGENASE [LIPOAMIDE]] KINASE, MITOCHONDRIAL"/>
    <property type="match status" value="1"/>
</dbReference>
<organism evidence="11 12">
    <name type="scientific">Raphidocelis subcapitata</name>
    <dbReference type="NCBI Taxonomy" id="307507"/>
    <lineage>
        <taxon>Eukaryota</taxon>
        <taxon>Viridiplantae</taxon>
        <taxon>Chlorophyta</taxon>
        <taxon>core chlorophytes</taxon>
        <taxon>Chlorophyceae</taxon>
        <taxon>CS clade</taxon>
        <taxon>Sphaeropleales</taxon>
        <taxon>Selenastraceae</taxon>
        <taxon>Raphidocelis</taxon>
    </lineage>
</organism>
<evidence type="ECO:0000256" key="8">
    <source>
        <dbReference type="RuleBase" id="RU366032"/>
    </source>
</evidence>
<evidence type="ECO:0000313" key="12">
    <source>
        <dbReference type="Proteomes" id="UP000247498"/>
    </source>
</evidence>
<keyword evidence="12" id="KW-1185">Reference proteome</keyword>
<feature type="region of interest" description="Disordered" evidence="9">
    <location>
        <begin position="349"/>
        <end position="375"/>
    </location>
</feature>
<evidence type="ECO:0000256" key="3">
    <source>
        <dbReference type="ARBA" id="ARBA00022679"/>
    </source>
</evidence>
<keyword evidence="3 8" id="KW-0808">Transferase</keyword>
<reference evidence="11 12" key="1">
    <citation type="journal article" date="2018" name="Sci. Rep.">
        <title>Raphidocelis subcapitata (=Pseudokirchneriella subcapitata) provides an insight into genome evolution and environmental adaptations in the Sphaeropleales.</title>
        <authorList>
            <person name="Suzuki S."/>
            <person name="Yamaguchi H."/>
            <person name="Nakajima N."/>
            <person name="Kawachi M."/>
        </authorList>
    </citation>
    <scope>NUCLEOTIDE SEQUENCE [LARGE SCALE GENOMIC DNA]</scope>
    <source>
        <strain evidence="11 12">NIES-35</strain>
    </source>
</reference>
<dbReference type="EC" id="2.7.11.-" evidence="8"/>
<protein>
    <recommendedName>
        <fullName evidence="8">Protein-serine/threonine kinase</fullName>
        <ecNumber evidence="8">2.7.11.-</ecNumber>
    </recommendedName>
</protein>
<evidence type="ECO:0000256" key="4">
    <source>
        <dbReference type="ARBA" id="ARBA00022741"/>
    </source>
</evidence>
<evidence type="ECO:0000256" key="2">
    <source>
        <dbReference type="ARBA" id="ARBA00022553"/>
    </source>
</evidence>
<keyword evidence="2" id="KW-0597">Phosphoprotein</keyword>
<comment type="subcellular location">
    <subcellularLocation>
        <location evidence="8">Mitochondrion matrix</location>
    </subcellularLocation>
</comment>
<keyword evidence="11" id="KW-0670">Pyruvate</keyword>
<dbReference type="InParanoid" id="A0A2V0PFA8"/>
<dbReference type="GO" id="GO:0004740">
    <property type="term" value="F:pyruvate dehydrogenase (acetyl-transferring) kinase activity"/>
    <property type="evidence" value="ECO:0007669"/>
    <property type="project" value="TreeGrafter"/>
</dbReference>
<keyword evidence="5 8" id="KW-0418">Kinase</keyword>
<comment type="similarity">
    <text evidence="1 8">Belongs to the PDK/BCKDK protein kinase family.</text>
</comment>
<dbReference type="SUPFAM" id="SSF55874">
    <property type="entry name" value="ATPase domain of HSP90 chaperone/DNA topoisomerase II/histidine kinase"/>
    <property type="match status" value="2"/>
</dbReference>
<dbReference type="InterPro" id="IPR036890">
    <property type="entry name" value="HATPase_C_sf"/>
</dbReference>
<name>A0A2V0PFA8_9CHLO</name>
<dbReference type="Pfam" id="PF02518">
    <property type="entry name" value="HATPase_c"/>
    <property type="match status" value="1"/>
</dbReference>
<comment type="caution">
    <text evidence="11">The sequence shown here is derived from an EMBL/GenBank/DDBJ whole genome shotgun (WGS) entry which is preliminary data.</text>
</comment>
<evidence type="ECO:0000256" key="1">
    <source>
        <dbReference type="ARBA" id="ARBA00006155"/>
    </source>
</evidence>
<dbReference type="PANTHER" id="PTHR11947">
    <property type="entry name" value="PYRUVATE DEHYDROGENASE KINASE"/>
    <property type="match status" value="1"/>
</dbReference>
<keyword evidence="4 8" id="KW-0547">Nucleotide-binding</keyword>
<dbReference type="GO" id="GO:0005759">
    <property type="term" value="C:mitochondrial matrix"/>
    <property type="evidence" value="ECO:0007669"/>
    <property type="project" value="UniProtKB-SubCell"/>
</dbReference>
<keyword evidence="7 8" id="KW-0496">Mitochondrion</keyword>
<feature type="domain" description="Histidine kinase/HSP90-like ATPase" evidence="10">
    <location>
        <begin position="271"/>
        <end position="448"/>
    </location>
</feature>
<gene>
    <name evidence="11" type="ORF">Rsub_11861</name>
</gene>
<dbReference type="GO" id="GO:0010906">
    <property type="term" value="P:regulation of glucose metabolic process"/>
    <property type="evidence" value="ECO:0007669"/>
    <property type="project" value="TreeGrafter"/>
</dbReference>
<keyword evidence="6 8" id="KW-0067">ATP-binding</keyword>